<dbReference type="AlphaFoldDB" id="A0A066WN31"/>
<feature type="compositionally biased region" description="Acidic residues" evidence="4">
    <location>
        <begin position="604"/>
        <end position="644"/>
    </location>
</feature>
<name>A0A066WN31_TILAU</name>
<sequence>MAGTAQKRKQPPGSSGTKATVFRKSAKKARQDANSSSSKRYEDEEEAGRSKGKGQVKKSETSGAAKRAAAKAKAAEEAKPKKPAVKLPNSYTDVRAKSKAPQAGSYNKGKGKVTESAGKPKTKHDFIQKKKAQAAAATAAAKKCASQAEQNKSKQKAKDSQKRTASHEDIPALVPTPPPATSTLRIVAGSYERLLYGLDASVTAGTEGLQFTFTPHFIFPAHISSIRSVACAGHDSKWLATGGTDESIKVWDLRKRIEVGTLTGHEGTITALHFPTRTYLLTTGQDGRINIYRSRDWSLLKTLKGHVGSVNDVAAHPSGRVALSVGKDRTIRMWDLMRGVGAASTKIGEEGERVTWDSHGNRFAVLAGPHLRVHDTQMKVLGEITAKVRWHDVRFYSVKARELMFVAGEDKMVHVYDVAEPFEVEGIPTFKEIARLVGHNNRVRTVCVQPVKPSGTNSNEAKDTLAAVTISSDGLIRAFDLSPLVAAVGSSRADETASPLELPSAASYDTKGSRLTCLSVAGVLGAPSASTSGVSKASSGDQADEEDNDEKDEDSAEEVDLVDTDEFVLEGASEDDEEPDTDAEEEELRELQKQIDEAKAAGMLEDDTDESGDEDASGHDDDDTDDDVASLEAEGENESEPEDA</sequence>
<evidence type="ECO:0000256" key="2">
    <source>
        <dbReference type="ARBA" id="ARBA00022737"/>
    </source>
</evidence>
<feature type="region of interest" description="Disordered" evidence="4">
    <location>
        <begin position="526"/>
        <end position="644"/>
    </location>
</feature>
<dbReference type="PANTHER" id="PTHR44675:SF1">
    <property type="entry name" value="P21-ACTIVATED PROTEIN KINASE-INTERACTING PROTEIN 1"/>
    <property type="match status" value="1"/>
</dbReference>
<proteinExistence type="predicted"/>
<gene>
    <name evidence="5" type="ORF">K437DRAFT_254365</name>
</gene>
<dbReference type="GeneID" id="25263844"/>
<feature type="region of interest" description="Disordered" evidence="4">
    <location>
        <begin position="145"/>
        <end position="178"/>
    </location>
</feature>
<evidence type="ECO:0000256" key="3">
    <source>
        <dbReference type="PROSITE-ProRule" id="PRU00221"/>
    </source>
</evidence>
<dbReference type="InParanoid" id="A0A066WN31"/>
<feature type="compositionally biased region" description="Basic residues" evidence="4">
    <location>
        <begin position="1"/>
        <end position="10"/>
    </location>
</feature>
<feature type="compositionally biased region" description="Basic and acidic residues" evidence="4">
    <location>
        <begin position="589"/>
        <end position="599"/>
    </location>
</feature>
<dbReference type="STRING" id="1037660.A0A066WN31"/>
<organism evidence="5 6">
    <name type="scientific">Tilletiaria anomala (strain ATCC 24038 / CBS 436.72 / UBC 951)</name>
    <dbReference type="NCBI Taxonomy" id="1037660"/>
    <lineage>
        <taxon>Eukaryota</taxon>
        <taxon>Fungi</taxon>
        <taxon>Dikarya</taxon>
        <taxon>Basidiomycota</taxon>
        <taxon>Ustilaginomycotina</taxon>
        <taxon>Exobasidiomycetes</taxon>
        <taxon>Georgefischeriales</taxon>
        <taxon>Tilletiariaceae</taxon>
        <taxon>Tilletiaria</taxon>
    </lineage>
</organism>
<feature type="compositionally biased region" description="Basic and acidic residues" evidence="4">
    <location>
        <begin position="156"/>
        <end position="170"/>
    </location>
</feature>
<dbReference type="Proteomes" id="UP000027361">
    <property type="component" value="Unassembled WGS sequence"/>
</dbReference>
<evidence type="ECO:0000256" key="1">
    <source>
        <dbReference type="ARBA" id="ARBA00022574"/>
    </source>
</evidence>
<feature type="compositionally biased region" description="Acidic residues" evidence="4">
    <location>
        <begin position="542"/>
        <end position="588"/>
    </location>
</feature>
<dbReference type="OrthoDB" id="308449at2759"/>
<dbReference type="PROSITE" id="PS50082">
    <property type="entry name" value="WD_REPEATS_2"/>
    <property type="match status" value="3"/>
</dbReference>
<protein>
    <submittedName>
        <fullName evidence="5">WD40 repeat-like protein</fullName>
    </submittedName>
</protein>
<dbReference type="EMBL" id="JMSN01000011">
    <property type="protein sequence ID" value="KDN52379.1"/>
    <property type="molecule type" value="Genomic_DNA"/>
</dbReference>
<dbReference type="PANTHER" id="PTHR44675">
    <property type="entry name" value="PAK1 INTERACTING PROTEIN 1"/>
    <property type="match status" value="1"/>
</dbReference>
<feature type="compositionally biased region" description="Low complexity" evidence="4">
    <location>
        <begin position="528"/>
        <end position="541"/>
    </location>
</feature>
<dbReference type="InterPro" id="IPR051959">
    <property type="entry name" value="PAK1-Kinase_Regulator"/>
</dbReference>
<evidence type="ECO:0000313" key="5">
    <source>
        <dbReference type="EMBL" id="KDN52379.1"/>
    </source>
</evidence>
<dbReference type="InterPro" id="IPR001680">
    <property type="entry name" value="WD40_rpt"/>
</dbReference>
<comment type="caution">
    <text evidence="5">The sequence shown here is derived from an EMBL/GenBank/DDBJ whole genome shotgun (WGS) entry which is preliminary data.</text>
</comment>
<dbReference type="HOGENOM" id="CLU_031466_0_0_1"/>
<evidence type="ECO:0000256" key="4">
    <source>
        <dbReference type="SAM" id="MobiDB-lite"/>
    </source>
</evidence>
<dbReference type="RefSeq" id="XP_013245223.1">
    <property type="nucleotide sequence ID" value="XM_013389769.1"/>
</dbReference>
<dbReference type="PROSITE" id="PS00678">
    <property type="entry name" value="WD_REPEATS_1"/>
    <property type="match status" value="2"/>
</dbReference>
<dbReference type="SUPFAM" id="SSF50978">
    <property type="entry name" value="WD40 repeat-like"/>
    <property type="match status" value="1"/>
</dbReference>
<dbReference type="Gene3D" id="2.130.10.10">
    <property type="entry name" value="YVTN repeat-like/Quinoprotein amine dehydrogenase"/>
    <property type="match status" value="2"/>
</dbReference>
<feature type="repeat" description="WD" evidence="3">
    <location>
        <begin position="303"/>
        <end position="336"/>
    </location>
</feature>
<dbReference type="InterPro" id="IPR036322">
    <property type="entry name" value="WD40_repeat_dom_sf"/>
</dbReference>
<evidence type="ECO:0000313" key="6">
    <source>
        <dbReference type="Proteomes" id="UP000027361"/>
    </source>
</evidence>
<dbReference type="SMART" id="SM00320">
    <property type="entry name" value="WD40"/>
    <property type="match status" value="5"/>
</dbReference>
<reference evidence="5 6" key="1">
    <citation type="submission" date="2014-05" db="EMBL/GenBank/DDBJ databases">
        <title>Draft genome sequence of a rare smut relative, Tilletiaria anomala UBC 951.</title>
        <authorList>
            <consortium name="DOE Joint Genome Institute"/>
            <person name="Toome M."/>
            <person name="Kuo A."/>
            <person name="Henrissat B."/>
            <person name="Lipzen A."/>
            <person name="Tritt A."/>
            <person name="Yoshinaga Y."/>
            <person name="Zane M."/>
            <person name="Barry K."/>
            <person name="Grigoriev I.V."/>
            <person name="Spatafora J.W."/>
            <person name="Aimea M.C."/>
        </authorList>
    </citation>
    <scope>NUCLEOTIDE SEQUENCE [LARGE SCALE GENOMIC DNA]</scope>
    <source>
        <strain evidence="5 6">UBC 951</strain>
    </source>
</reference>
<feature type="repeat" description="WD" evidence="3">
    <location>
        <begin position="219"/>
        <end position="261"/>
    </location>
</feature>
<dbReference type="Pfam" id="PF00400">
    <property type="entry name" value="WD40"/>
    <property type="match status" value="3"/>
</dbReference>
<feature type="repeat" description="WD" evidence="3">
    <location>
        <begin position="262"/>
        <end position="302"/>
    </location>
</feature>
<keyword evidence="2" id="KW-0677">Repeat</keyword>
<dbReference type="InterPro" id="IPR015943">
    <property type="entry name" value="WD40/YVTN_repeat-like_dom_sf"/>
</dbReference>
<keyword evidence="1 3" id="KW-0853">WD repeat</keyword>
<keyword evidence="6" id="KW-1185">Reference proteome</keyword>
<dbReference type="OMA" id="KLHQMKY"/>
<dbReference type="PROSITE" id="PS50294">
    <property type="entry name" value="WD_REPEATS_REGION"/>
    <property type="match status" value="2"/>
</dbReference>
<feature type="region of interest" description="Disordered" evidence="4">
    <location>
        <begin position="1"/>
        <end position="131"/>
    </location>
</feature>
<accession>A0A066WN31</accession>
<dbReference type="InterPro" id="IPR019775">
    <property type="entry name" value="WD40_repeat_CS"/>
</dbReference>